<organism evidence="2 3">
    <name type="scientific">Effrenium voratum</name>
    <dbReference type="NCBI Taxonomy" id="2562239"/>
    <lineage>
        <taxon>Eukaryota</taxon>
        <taxon>Sar</taxon>
        <taxon>Alveolata</taxon>
        <taxon>Dinophyceae</taxon>
        <taxon>Suessiales</taxon>
        <taxon>Symbiodiniaceae</taxon>
        <taxon>Effrenium</taxon>
    </lineage>
</organism>
<gene>
    <name evidence="2" type="ORF">EVOR1521_LOCUS19885</name>
</gene>
<dbReference type="EMBL" id="CAUJNA010003168">
    <property type="protein sequence ID" value="CAJ1395455.1"/>
    <property type="molecule type" value="Genomic_DNA"/>
</dbReference>
<feature type="non-terminal residue" evidence="2">
    <location>
        <position position="60"/>
    </location>
</feature>
<name>A0AA36IWY6_9DINO</name>
<keyword evidence="3" id="KW-1185">Reference proteome</keyword>
<reference evidence="2" key="1">
    <citation type="submission" date="2023-08" db="EMBL/GenBank/DDBJ databases">
        <authorList>
            <person name="Chen Y."/>
            <person name="Shah S."/>
            <person name="Dougan E. K."/>
            <person name="Thang M."/>
            <person name="Chan C."/>
        </authorList>
    </citation>
    <scope>NUCLEOTIDE SEQUENCE</scope>
</reference>
<accession>A0AA36IWY6</accession>
<evidence type="ECO:0000313" key="2">
    <source>
        <dbReference type="EMBL" id="CAJ1395455.1"/>
    </source>
</evidence>
<dbReference type="AlphaFoldDB" id="A0AA36IWY6"/>
<evidence type="ECO:0000313" key="3">
    <source>
        <dbReference type="Proteomes" id="UP001178507"/>
    </source>
</evidence>
<sequence>QAVRKLAFREAAEAAAAKVGGAGAPKGDGRAAAEPLVAAKGEGSAEPGNAPVKGDGAAAG</sequence>
<feature type="region of interest" description="Disordered" evidence="1">
    <location>
        <begin position="17"/>
        <end position="60"/>
    </location>
</feature>
<dbReference type="Proteomes" id="UP001178507">
    <property type="component" value="Unassembled WGS sequence"/>
</dbReference>
<protein>
    <submittedName>
        <fullName evidence="2">Uncharacterized protein</fullName>
    </submittedName>
</protein>
<feature type="non-terminal residue" evidence="2">
    <location>
        <position position="1"/>
    </location>
</feature>
<evidence type="ECO:0000256" key="1">
    <source>
        <dbReference type="SAM" id="MobiDB-lite"/>
    </source>
</evidence>
<comment type="caution">
    <text evidence="2">The sequence shown here is derived from an EMBL/GenBank/DDBJ whole genome shotgun (WGS) entry which is preliminary data.</text>
</comment>
<proteinExistence type="predicted"/>